<dbReference type="SMART" id="SM00757">
    <property type="entry name" value="CRA"/>
    <property type="match status" value="1"/>
</dbReference>
<dbReference type="InterPro" id="IPR003877">
    <property type="entry name" value="SPRY_dom"/>
</dbReference>
<keyword evidence="5" id="KW-1185">Reference proteome</keyword>
<dbReference type="SMART" id="SM00667">
    <property type="entry name" value="LisH"/>
    <property type="match status" value="1"/>
</dbReference>
<dbReference type="KEGG" id="bdr:105233215"/>
<evidence type="ECO:0000256" key="2">
    <source>
        <dbReference type="SAM" id="MobiDB-lite"/>
    </source>
</evidence>
<dbReference type="InterPro" id="IPR006595">
    <property type="entry name" value="CTLH_C"/>
</dbReference>
<reference evidence="6" key="1">
    <citation type="submission" date="2025-08" db="UniProtKB">
        <authorList>
            <consortium name="RefSeq"/>
        </authorList>
    </citation>
    <scope>IDENTIFICATION</scope>
    <source>
        <tissue evidence="6">Adult</tissue>
    </source>
</reference>
<protein>
    <submittedName>
        <fullName evidence="6">Ran-binding proteins 9/10 homolog isoform X3</fullName>
    </submittedName>
</protein>
<evidence type="ECO:0000259" key="4">
    <source>
        <dbReference type="PROSITE" id="PS50897"/>
    </source>
</evidence>
<organism evidence="5 6">
    <name type="scientific">Bactrocera dorsalis</name>
    <name type="common">Oriental fruit fly</name>
    <name type="synonym">Dacus dorsalis</name>
    <dbReference type="NCBI Taxonomy" id="27457"/>
    <lineage>
        <taxon>Eukaryota</taxon>
        <taxon>Metazoa</taxon>
        <taxon>Ecdysozoa</taxon>
        <taxon>Arthropoda</taxon>
        <taxon>Hexapoda</taxon>
        <taxon>Insecta</taxon>
        <taxon>Pterygota</taxon>
        <taxon>Neoptera</taxon>
        <taxon>Endopterygota</taxon>
        <taxon>Diptera</taxon>
        <taxon>Brachycera</taxon>
        <taxon>Muscomorpha</taxon>
        <taxon>Tephritoidea</taxon>
        <taxon>Tephritidae</taxon>
        <taxon>Bactrocera</taxon>
        <taxon>Bactrocera</taxon>
    </lineage>
</organism>
<dbReference type="InterPro" id="IPR001870">
    <property type="entry name" value="B30.2/SPRY"/>
</dbReference>
<dbReference type="Pfam" id="PF08513">
    <property type="entry name" value="LisH"/>
    <property type="match status" value="1"/>
</dbReference>
<sequence>MDTDNDNEQLNSSSTSSSNNSSSSNLLANLPMLPILQSTDNDGGGHFVEPEELPEALDEGIGAVGLPQPPSPSPPPPPTPPQQLLHTAGHLPDNSVFASPLLFNNNTTPPPSSSSSSSSPTSSSHNLQLYHHQQEPQQLQQEQLHSEHALHFEHSPSPSLQQHALLPPPPSPPPPLEQEQQQQQQQQQPIPEAAATAQHQQTLEQEDIQEELQLTHPCAFVDNNPIADTIDASALESAASEAIGLSADIASTSQQQQQTQPQRQCLQQQEQPVESLSGAQRSTLSVIGEGAAGSSASNIRNQTPPISLPLLLQEEDDEDEDADADDEENLSGEQQRVRAPKSPAALSYATHFTHHPFTHPLNHHHHHHYYPNFGGCINNSPFAFDIPALSGGGDSISSNNNNNSGISFVSQINPSNGANTNAILTASMLGSSSNSDNPSGGGVGATALSSTITCAGSGAHSSSNHNHHSRQQQVTDRLKMLYPNVNEAETPLPRCWSPHDKCLSIGLSQNNLHVHYKGVGNKHDGPASVRTAHPIPPACGLYYFEVKIISKGKDGYMGIGLTAQQFRMNRLPGWDKHTYGYHGDDGNSYAQSNTGQSYGPTFTTGDVIGCCVNFVDNSCFYTKNGIDLGVAFRDLPVHKCKLYPTVGLQTPGEEIDANFGQEPFKFDQIEDMMKQMRAQMRTAIYDFPMTLDQGDPTTLLHKMVSSYLLHNGYSQTAEAFARTTGQTFQEDISSIRNRQKILKLVLSGKMGHAIEHTLRSYPGLLENNKSLWFMLKCRQFIEMVNGSDIEYCPTTNNKLTNSITTQTQTTPPNQTSVIQSTKSYQNGKSTVAHNNAQTMVTTSTTTTNSAVINADNHAHQQELKNTSISDENCSGDAISISNKNNSTNIDYLNDVEMELNMHTNGNSCKNGSSNFNSSLDVDEEMDIDVSPSAQKYSHGIERILEFGKELSQMGQQLEKENKLNDEDRQMLEDAFSLIAYSNPWSSPLGWQLCPTKRENVCTALNSAILESMNYPRRPPLDVCVAHAAELLKVMARESLGACAFVNIEDVFPQN</sequence>
<comment type="similarity">
    <text evidence="1">Belongs to the RANBP9/10 family.</text>
</comment>
<feature type="compositionally biased region" description="Basic and acidic residues" evidence="2">
    <location>
        <begin position="144"/>
        <end position="154"/>
    </location>
</feature>
<name>A0A6J0RNR7_BACDO</name>
<dbReference type="Proteomes" id="UP001652620">
    <property type="component" value="Chromosome 3"/>
</dbReference>
<dbReference type="PROSITE" id="PS50897">
    <property type="entry name" value="CTLH"/>
    <property type="match status" value="1"/>
</dbReference>
<dbReference type="Gene3D" id="2.60.120.920">
    <property type="match status" value="1"/>
</dbReference>
<feature type="compositionally biased region" description="Low complexity" evidence="2">
    <location>
        <begin position="113"/>
        <end position="143"/>
    </location>
</feature>
<dbReference type="SMART" id="SM00668">
    <property type="entry name" value="CTLH"/>
    <property type="match status" value="1"/>
</dbReference>
<evidence type="ECO:0000256" key="1">
    <source>
        <dbReference type="ARBA" id="ARBA00006535"/>
    </source>
</evidence>
<feature type="compositionally biased region" description="Pro residues" evidence="2">
    <location>
        <begin position="67"/>
        <end position="81"/>
    </location>
</feature>
<feature type="compositionally biased region" description="Acidic residues" evidence="2">
    <location>
        <begin position="316"/>
        <end position="330"/>
    </location>
</feature>
<dbReference type="Pfam" id="PF00622">
    <property type="entry name" value="SPRY"/>
    <property type="match status" value="1"/>
</dbReference>
<feature type="region of interest" description="Disordered" evidence="2">
    <location>
        <begin position="252"/>
        <end position="278"/>
    </location>
</feature>
<accession>A0A6J0RNR7</accession>
<feature type="region of interest" description="Disordered" evidence="2">
    <location>
        <begin position="316"/>
        <end position="341"/>
    </location>
</feature>
<dbReference type="PANTHER" id="PTHR12864">
    <property type="entry name" value="RAN BINDING PROTEIN 9-RELATED"/>
    <property type="match status" value="1"/>
</dbReference>
<feature type="compositionally biased region" description="Pro residues" evidence="2">
    <location>
        <begin position="166"/>
        <end position="176"/>
    </location>
</feature>
<dbReference type="InterPro" id="IPR024964">
    <property type="entry name" value="CTLH/CRA"/>
</dbReference>
<feature type="domain" description="B30.2/SPRY" evidence="3">
    <location>
        <begin position="474"/>
        <end position="664"/>
    </location>
</feature>
<dbReference type="FunCoup" id="A0A6J0RNR7">
    <property type="interactions" value="1472"/>
</dbReference>
<dbReference type="Pfam" id="PF10607">
    <property type="entry name" value="CTLH"/>
    <property type="match status" value="2"/>
</dbReference>
<dbReference type="InterPro" id="IPR013144">
    <property type="entry name" value="CRA_dom"/>
</dbReference>
<feature type="compositionally biased region" description="Low complexity" evidence="2">
    <location>
        <begin position="254"/>
        <end position="271"/>
    </location>
</feature>
<dbReference type="SMART" id="SM00449">
    <property type="entry name" value="SPRY"/>
    <property type="match status" value="1"/>
</dbReference>
<feature type="domain" description="CTLH" evidence="4">
    <location>
        <begin position="734"/>
        <end position="791"/>
    </location>
</feature>
<evidence type="ECO:0000313" key="5">
    <source>
        <dbReference type="Proteomes" id="UP001652620"/>
    </source>
</evidence>
<evidence type="ECO:0000259" key="3">
    <source>
        <dbReference type="PROSITE" id="PS50188"/>
    </source>
</evidence>
<feature type="region of interest" description="Disordered" evidence="2">
    <location>
        <begin position="1"/>
        <end position="203"/>
    </location>
</feature>
<dbReference type="GeneID" id="105233215"/>
<dbReference type="InterPro" id="IPR035782">
    <property type="entry name" value="SPRY_RanBP9/10"/>
</dbReference>
<dbReference type="InParanoid" id="A0A6J0RNR7"/>
<dbReference type="OrthoDB" id="25503at2759"/>
<dbReference type="PROSITE" id="PS50188">
    <property type="entry name" value="B302_SPRY"/>
    <property type="match status" value="1"/>
</dbReference>
<dbReference type="CDD" id="cd12909">
    <property type="entry name" value="SPRY_RanBP9_10"/>
    <property type="match status" value="1"/>
</dbReference>
<dbReference type="InterPro" id="IPR013320">
    <property type="entry name" value="ConA-like_dom_sf"/>
</dbReference>
<proteinExistence type="inferred from homology"/>
<feature type="compositionally biased region" description="Low complexity" evidence="2">
    <location>
        <begin position="177"/>
        <end position="203"/>
    </location>
</feature>
<dbReference type="AlphaFoldDB" id="A0A6J0RNR7"/>
<gene>
    <name evidence="6" type="primary">LOC105233215</name>
</gene>
<dbReference type="RefSeq" id="XP_019848376.2">
    <property type="nucleotide sequence ID" value="XM_019992817.3"/>
</dbReference>
<evidence type="ECO:0000313" key="6">
    <source>
        <dbReference type="RefSeq" id="XP_019848376.2"/>
    </source>
</evidence>
<dbReference type="PROSITE" id="PS50896">
    <property type="entry name" value="LISH"/>
    <property type="match status" value="1"/>
</dbReference>
<dbReference type="InterPro" id="IPR006594">
    <property type="entry name" value="LisH"/>
</dbReference>
<dbReference type="SUPFAM" id="SSF49899">
    <property type="entry name" value="Concanavalin A-like lectins/glucanases"/>
    <property type="match status" value="1"/>
</dbReference>
<dbReference type="InterPro" id="IPR043136">
    <property type="entry name" value="B30.2/SPRY_sf"/>
</dbReference>
<dbReference type="InterPro" id="IPR050618">
    <property type="entry name" value="Ubq-SigPath_Reg"/>
</dbReference>
<feature type="compositionally biased region" description="Low complexity" evidence="2">
    <location>
        <begin position="10"/>
        <end position="30"/>
    </location>
</feature>
<feature type="compositionally biased region" description="Low complexity" evidence="2">
    <location>
        <begin position="155"/>
        <end position="165"/>
    </location>
</feature>